<gene>
    <name evidence="2" type="ORF">CDCA_CDCA02G0497</name>
</gene>
<feature type="compositionally biased region" description="Low complexity" evidence="1">
    <location>
        <begin position="305"/>
        <end position="324"/>
    </location>
</feature>
<dbReference type="AlphaFoldDB" id="A0AAV9IQG0"/>
<evidence type="ECO:0000256" key="1">
    <source>
        <dbReference type="SAM" id="MobiDB-lite"/>
    </source>
</evidence>
<feature type="compositionally biased region" description="Basic and acidic residues" evidence="1">
    <location>
        <begin position="373"/>
        <end position="388"/>
    </location>
</feature>
<evidence type="ECO:0008006" key="4">
    <source>
        <dbReference type="Google" id="ProtNLM"/>
    </source>
</evidence>
<name>A0AAV9IQG0_CYACA</name>
<dbReference type="Proteomes" id="UP001301350">
    <property type="component" value="Unassembled WGS sequence"/>
</dbReference>
<keyword evidence="3" id="KW-1185">Reference proteome</keyword>
<accession>A0AAV9IQG0</accession>
<evidence type="ECO:0000313" key="2">
    <source>
        <dbReference type="EMBL" id="KAK4534472.1"/>
    </source>
</evidence>
<sequence length="388" mass="42543">MSAWRRQTLEERLSLTPATLRSREAFREAIRQSVRARLLMYDRWLRGAPVRITRVAFLPLSDAESVDPTAPALRVSDWGFLHLRLQVEALLFAPLSSTAPVVPRPQTTTAEPVWLPGRVVFLGARHIALRVYGVFHASIGREDIPGKYRLENGVWRRLDGSAELSEVSPDLHVGQVVRFRVKGVQYALNGMFLIRGSMYAKGTKGSKSERRAQAVLRLAEADEFDADAAAQLDAEVPAFLRTARAVSEGTTDRAVLMQVPEAVFPWHRPAVATASTPVASRKAPSTAASGPDADDALLQEWAAWSSAAGASPSPAGPGYDAASPTLPRHPSPRALADELLMGVSDIDDDPLAELLQKVSGKRAHHAAHAPKRSTGDVRHRERRRHNEW</sequence>
<reference evidence="2 3" key="1">
    <citation type="submission" date="2022-07" db="EMBL/GenBank/DDBJ databases">
        <title>Genome-wide signatures of adaptation to extreme environments.</title>
        <authorList>
            <person name="Cho C.H."/>
            <person name="Yoon H.S."/>
        </authorList>
    </citation>
    <scope>NUCLEOTIDE SEQUENCE [LARGE SCALE GENOMIC DNA]</scope>
    <source>
        <strain evidence="2 3">DBV 063 E5</strain>
    </source>
</reference>
<organism evidence="2 3">
    <name type="scientific">Cyanidium caldarium</name>
    <name type="common">Red alga</name>
    <dbReference type="NCBI Taxonomy" id="2771"/>
    <lineage>
        <taxon>Eukaryota</taxon>
        <taxon>Rhodophyta</taxon>
        <taxon>Bangiophyceae</taxon>
        <taxon>Cyanidiales</taxon>
        <taxon>Cyanidiaceae</taxon>
        <taxon>Cyanidium</taxon>
    </lineage>
</organism>
<dbReference type="Gene3D" id="2.40.50.1060">
    <property type="match status" value="1"/>
</dbReference>
<protein>
    <recommendedName>
        <fullName evidence="4">S1 motif domain-containing protein</fullName>
    </recommendedName>
</protein>
<feature type="region of interest" description="Disordered" evidence="1">
    <location>
        <begin position="358"/>
        <end position="388"/>
    </location>
</feature>
<feature type="compositionally biased region" description="Basic residues" evidence="1">
    <location>
        <begin position="359"/>
        <end position="371"/>
    </location>
</feature>
<dbReference type="EMBL" id="JANCYW010000002">
    <property type="protein sequence ID" value="KAK4534472.1"/>
    <property type="molecule type" value="Genomic_DNA"/>
</dbReference>
<evidence type="ECO:0000313" key="3">
    <source>
        <dbReference type="Proteomes" id="UP001301350"/>
    </source>
</evidence>
<feature type="region of interest" description="Disordered" evidence="1">
    <location>
        <begin position="305"/>
        <end position="332"/>
    </location>
</feature>
<proteinExistence type="predicted"/>
<comment type="caution">
    <text evidence="2">The sequence shown here is derived from an EMBL/GenBank/DDBJ whole genome shotgun (WGS) entry which is preliminary data.</text>
</comment>